<feature type="domain" description="Helicase C-terminal" evidence="14">
    <location>
        <begin position="271"/>
        <end position="418"/>
    </location>
</feature>
<accession>A0A6J4J2C3</accession>
<evidence type="ECO:0000256" key="11">
    <source>
        <dbReference type="ARBA" id="ARBA00044535"/>
    </source>
</evidence>
<keyword evidence="8" id="KW-0413">Isomerase</keyword>
<dbReference type="GO" id="GO:0043590">
    <property type="term" value="C:bacterial nucleoid"/>
    <property type="evidence" value="ECO:0007669"/>
    <property type="project" value="TreeGrafter"/>
</dbReference>
<dbReference type="GO" id="GO:0006281">
    <property type="term" value="P:DNA repair"/>
    <property type="evidence" value="ECO:0007669"/>
    <property type="project" value="TreeGrafter"/>
</dbReference>
<dbReference type="PROSITE" id="PS51192">
    <property type="entry name" value="HELICASE_ATP_BIND_1"/>
    <property type="match status" value="1"/>
</dbReference>
<evidence type="ECO:0000256" key="8">
    <source>
        <dbReference type="ARBA" id="ARBA00023235"/>
    </source>
</evidence>
<dbReference type="GO" id="GO:0043138">
    <property type="term" value="F:3'-5' DNA helicase activity"/>
    <property type="evidence" value="ECO:0007669"/>
    <property type="project" value="UniProtKB-EC"/>
</dbReference>
<dbReference type="Pfam" id="PF00271">
    <property type="entry name" value="Helicase_C"/>
    <property type="match status" value="1"/>
</dbReference>
<evidence type="ECO:0000256" key="3">
    <source>
        <dbReference type="ARBA" id="ARBA00022741"/>
    </source>
</evidence>
<dbReference type="GO" id="GO:0016787">
    <property type="term" value="F:hydrolase activity"/>
    <property type="evidence" value="ECO:0007669"/>
    <property type="project" value="UniProtKB-KW"/>
</dbReference>
<dbReference type="PANTHER" id="PTHR13710">
    <property type="entry name" value="DNA HELICASE RECQ FAMILY MEMBER"/>
    <property type="match status" value="1"/>
</dbReference>
<evidence type="ECO:0000256" key="12">
    <source>
        <dbReference type="ARBA" id="ARBA00044550"/>
    </source>
</evidence>
<proteinExistence type="inferred from homology"/>
<dbReference type="EMBL" id="CADCTC010000164">
    <property type="protein sequence ID" value="CAA9265129.1"/>
    <property type="molecule type" value="Genomic_DNA"/>
</dbReference>
<dbReference type="InterPro" id="IPR001650">
    <property type="entry name" value="Helicase_C-like"/>
</dbReference>
<dbReference type="NCBIfam" id="TIGR00614">
    <property type="entry name" value="recQ_fam"/>
    <property type="match status" value="1"/>
</dbReference>
<dbReference type="InterPro" id="IPR027417">
    <property type="entry name" value="P-loop_NTPase"/>
</dbReference>
<protein>
    <recommendedName>
        <fullName evidence="11">ATP-dependent DNA helicase RecQ</fullName>
        <ecNumber evidence="10">5.6.2.4</ecNumber>
    </recommendedName>
    <alternativeName>
        <fullName evidence="12">DNA 3'-5' helicase RecQ</fullName>
    </alternativeName>
</protein>
<comment type="similarity">
    <text evidence="1">Belongs to the helicase family. RecQ subfamily.</text>
</comment>
<keyword evidence="3" id="KW-0547">Nucleotide-binding</keyword>
<evidence type="ECO:0000256" key="5">
    <source>
        <dbReference type="ARBA" id="ARBA00022806"/>
    </source>
</evidence>
<sequence length="595" mass="65452">MLSLVTLDTPWHVECHRRSVTVSARRLRARLREHFGLEAFRPGQEETIRALLAGQDVLAVLPTGAGKSLVFQLAAQLLPGVTIVVSPLLALMKDQVDSLEARGVEVGVVNSAVGAGEAEVALERAEDEDDTTKLLYVTPERFQNAEFMARAKGMDVSLLVVDEAHCISQWGHSFRPAYLGLGRVAQQLGRPALLALTATATPWVRKDIAERLGMRSPKVVVRGSDRPNLFLEVRRVEDEQHDRRELERLLTGEHGTLRYDEHPDAADGVDVADQLRDAMMGSGIVYCATTRAAQETAQWLQGWGITADYYHGQRKKADRERVQDQFMSGAVRVIAATNAFGLGVDKPDVRFVIHRDVPASVEEYYQEAGRAGRDGELARCTLIYRPGDLGRTAFLAGSGRLTREEVAAARPGLLKQRAGSQEKMEAASGLGRADFARLVEALKAAGLLRERRRRLELLVDDFDPKAVPLDAEERRQAYEASRVEMVRGYADVDACRRRYLLNYFGEDYEADACGRCDNDLRAVALAGDETEIPEKAACGGDALVAIGEQVEHTAFGPGTVQRVEEKAMTVLFENAGYKKLALGALHDPALMKKVA</sequence>
<dbReference type="PANTHER" id="PTHR13710:SF105">
    <property type="entry name" value="ATP-DEPENDENT DNA HELICASE Q1"/>
    <property type="match status" value="1"/>
</dbReference>
<organism evidence="15">
    <name type="scientific">uncultured Chloroflexota bacterium</name>
    <dbReference type="NCBI Taxonomy" id="166587"/>
    <lineage>
        <taxon>Bacteria</taxon>
        <taxon>Bacillati</taxon>
        <taxon>Chloroflexota</taxon>
        <taxon>environmental samples</taxon>
    </lineage>
</organism>
<dbReference type="InterPro" id="IPR002464">
    <property type="entry name" value="DNA/RNA_helicase_DEAH_CS"/>
</dbReference>
<evidence type="ECO:0000256" key="9">
    <source>
        <dbReference type="ARBA" id="ARBA00034617"/>
    </source>
</evidence>
<dbReference type="FunFam" id="3.40.50.300:FF:001389">
    <property type="entry name" value="ATP-dependent DNA helicase RecQ"/>
    <property type="match status" value="1"/>
</dbReference>
<keyword evidence="2" id="KW-0479">Metal-binding</keyword>
<dbReference type="InterPro" id="IPR032284">
    <property type="entry name" value="RecQ_Zn-bd"/>
</dbReference>
<keyword evidence="6" id="KW-0067">ATP-binding</keyword>
<dbReference type="Pfam" id="PF00270">
    <property type="entry name" value="DEAD"/>
    <property type="match status" value="1"/>
</dbReference>
<reference evidence="15" key="1">
    <citation type="submission" date="2020-02" db="EMBL/GenBank/DDBJ databases">
        <authorList>
            <person name="Meier V. D."/>
        </authorList>
    </citation>
    <scope>NUCLEOTIDE SEQUENCE</scope>
    <source>
        <strain evidence="15">AVDCRST_MAG77</strain>
    </source>
</reference>
<evidence type="ECO:0000256" key="6">
    <source>
        <dbReference type="ARBA" id="ARBA00022840"/>
    </source>
</evidence>
<evidence type="ECO:0000256" key="10">
    <source>
        <dbReference type="ARBA" id="ARBA00034808"/>
    </source>
</evidence>
<comment type="catalytic activity">
    <reaction evidence="9">
        <text>Couples ATP hydrolysis with the unwinding of duplex DNA by translocating in the 3'-5' direction.</text>
        <dbReference type="EC" id="5.6.2.4"/>
    </reaction>
</comment>
<dbReference type="InterPro" id="IPR014001">
    <property type="entry name" value="Helicase_ATP-bd"/>
</dbReference>
<dbReference type="PROSITE" id="PS00690">
    <property type="entry name" value="DEAH_ATP_HELICASE"/>
    <property type="match status" value="1"/>
</dbReference>
<dbReference type="Pfam" id="PF16124">
    <property type="entry name" value="RecQ_Zn_bind"/>
    <property type="match status" value="1"/>
</dbReference>
<feature type="domain" description="Helicase ATP-binding" evidence="13">
    <location>
        <begin position="48"/>
        <end position="218"/>
    </location>
</feature>
<dbReference type="GO" id="GO:0006310">
    <property type="term" value="P:DNA recombination"/>
    <property type="evidence" value="ECO:0007669"/>
    <property type="project" value="InterPro"/>
</dbReference>
<dbReference type="EC" id="5.6.2.4" evidence="10"/>
<evidence type="ECO:0000259" key="14">
    <source>
        <dbReference type="PROSITE" id="PS51194"/>
    </source>
</evidence>
<dbReference type="GO" id="GO:0009378">
    <property type="term" value="F:four-way junction helicase activity"/>
    <property type="evidence" value="ECO:0007669"/>
    <property type="project" value="TreeGrafter"/>
</dbReference>
<evidence type="ECO:0000256" key="7">
    <source>
        <dbReference type="ARBA" id="ARBA00023125"/>
    </source>
</evidence>
<dbReference type="CDD" id="cd17920">
    <property type="entry name" value="DEXHc_RecQ"/>
    <property type="match status" value="1"/>
</dbReference>
<dbReference type="InterPro" id="IPR011545">
    <property type="entry name" value="DEAD/DEAH_box_helicase_dom"/>
</dbReference>
<gene>
    <name evidence="15" type="ORF">AVDCRST_MAG77-2783</name>
</gene>
<keyword evidence="5 15" id="KW-0347">Helicase</keyword>
<dbReference type="AlphaFoldDB" id="A0A6J4J2C3"/>
<dbReference type="GO" id="GO:0005737">
    <property type="term" value="C:cytoplasm"/>
    <property type="evidence" value="ECO:0007669"/>
    <property type="project" value="TreeGrafter"/>
</dbReference>
<evidence type="ECO:0000313" key="15">
    <source>
        <dbReference type="EMBL" id="CAA9265129.1"/>
    </source>
</evidence>
<evidence type="ECO:0000256" key="1">
    <source>
        <dbReference type="ARBA" id="ARBA00005446"/>
    </source>
</evidence>
<name>A0A6J4J2C3_9CHLR</name>
<dbReference type="GO" id="GO:0046872">
    <property type="term" value="F:metal ion binding"/>
    <property type="evidence" value="ECO:0007669"/>
    <property type="project" value="UniProtKB-KW"/>
</dbReference>
<evidence type="ECO:0000259" key="13">
    <source>
        <dbReference type="PROSITE" id="PS51192"/>
    </source>
</evidence>
<dbReference type="Gene3D" id="3.40.50.300">
    <property type="entry name" value="P-loop containing nucleotide triphosphate hydrolases"/>
    <property type="match status" value="2"/>
</dbReference>
<evidence type="ECO:0000256" key="2">
    <source>
        <dbReference type="ARBA" id="ARBA00022723"/>
    </source>
</evidence>
<dbReference type="GO" id="GO:0030894">
    <property type="term" value="C:replisome"/>
    <property type="evidence" value="ECO:0007669"/>
    <property type="project" value="TreeGrafter"/>
</dbReference>
<dbReference type="GO" id="GO:0003677">
    <property type="term" value="F:DNA binding"/>
    <property type="evidence" value="ECO:0007669"/>
    <property type="project" value="UniProtKB-KW"/>
</dbReference>
<keyword evidence="4" id="KW-0378">Hydrolase</keyword>
<dbReference type="SMART" id="SM00487">
    <property type="entry name" value="DEXDc"/>
    <property type="match status" value="1"/>
</dbReference>
<evidence type="ECO:0000256" key="4">
    <source>
        <dbReference type="ARBA" id="ARBA00022801"/>
    </source>
</evidence>
<dbReference type="SUPFAM" id="SSF52540">
    <property type="entry name" value="P-loop containing nucleoside triphosphate hydrolases"/>
    <property type="match status" value="1"/>
</dbReference>
<dbReference type="SMART" id="SM00490">
    <property type="entry name" value="HELICc"/>
    <property type="match status" value="1"/>
</dbReference>
<dbReference type="InterPro" id="IPR004589">
    <property type="entry name" value="DNA_helicase_ATP-dep_RecQ"/>
</dbReference>
<keyword evidence="7" id="KW-0238">DNA-binding</keyword>
<dbReference type="PROSITE" id="PS51194">
    <property type="entry name" value="HELICASE_CTER"/>
    <property type="match status" value="1"/>
</dbReference>
<dbReference type="GO" id="GO:0005524">
    <property type="term" value="F:ATP binding"/>
    <property type="evidence" value="ECO:0007669"/>
    <property type="project" value="UniProtKB-KW"/>
</dbReference>